<organism evidence="10">
    <name type="scientific">Oikopleura dioica</name>
    <name type="common">Tunicate</name>
    <dbReference type="NCBI Taxonomy" id="34765"/>
    <lineage>
        <taxon>Eukaryota</taxon>
        <taxon>Metazoa</taxon>
        <taxon>Chordata</taxon>
        <taxon>Tunicata</taxon>
        <taxon>Appendicularia</taxon>
        <taxon>Copelata</taxon>
        <taxon>Oikopleuridae</taxon>
        <taxon>Oikopleura</taxon>
    </lineage>
</organism>
<keyword evidence="6 8" id="KW-0539">Nucleus</keyword>
<dbReference type="AlphaFoldDB" id="E4YAV9"/>
<comment type="similarity">
    <text evidence="2 8">Belongs to the Mediator complex subunit 8 family.</text>
</comment>
<dbReference type="Proteomes" id="UP000011014">
    <property type="component" value="Unassembled WGS sequence"/>
</dbReference>
<comment type="subcellular location">
    <subcellularLocation>
        <location evidence="1 8">Nucleus</location>
    </subcellularLocation>
</comment>
<feature type="region of interest" description="Disordered" evidence="9">
    <location>
        <begin position="198"/>
        <end position="226"/>
    </location>
</feature>
<evidence type="ECO:0000256" key="2">
    <source>
        <dbReference type="ARBA" id="ARBA00005716"/>
    </source>
</evidence>
<evidence type="ECO:0000256" key="8">
    <source>
        <dbReference type="RuleBase" id="RU364144"/>
    </source>
</evidence>
<keyword evidence="5 8" id="KW-0804">Transcription</keyword>
<protein>
    <recommendedName>
        <fullName evidence="8">Mediator of RNA polymerase II transcription subunit 8</fullName>
    </recommendedName>
    <alternativeName>
        <fullName evidence="8">Mediator complex subunit 8</fullName>
    </alternativeName>
</protein>
<sequence>MSFNQASTNLIEKQLDHAISTVYNRSKDLKIALEGLLGKLDSELAQGREPNWASLLDSYALITGQIETLTRYLRSESAPRLVNTSCFPVILNPHRDEIVARLTEERVPSVNHEVVPDYFRTKPDPAVEALQKELNKDNSTIDAEKIKQVNDLVNKLADKIEVSLDSKRHNLENRRYNEDDDTNSLIGTYYYGIGLTNVTSGARNPPVTQQRPAGNAIRPQQPTKQW</sequence>
<dbReference type="GO" id="GO:0006357">
    <property type="term" value="P:regulation of transcription by RNA polymerase II"/>
    <property type="evidence" value="ECO:0007669"/>
    <property type="project" value="InterPro"/>
</dbReference>
<dbReference type="GO" id="GO:0016592">
    <property type="term" value="C:mediator complex"/>
    <property type="evidence" value="ECO:0007669"/>
    <property type="project" value="InterPro"/>
</dbReference>
<dbReference type="GO" id="GO:0003712">
    <property type="term" value="F:transcription coregulator activity"/>
    <property type="evidence" value="ECO:0007669"/>
    <property type="project" value="InterPro"/>
</dbReference>
<evidence type="ECO:0000256" key="1">
    <source>
        <dbReference type="ARBA" id="ARBA00004123"/>
    </source>
</evidence>
<evidence type="ECO:0000256" key="7">
    <source>
        <dbReference type="ARBA" id="ARBA00025248"/>
    </source>
</evidence>
<reference evidence="10" key="1">
    <citation type="journal article" date="2010" name="Science">
        <title>Plasticity of animal genome architecture unmasked by rapid evolution of a pelagic tunicate.</title>
        <authorList>
            <person name="Denoeud F."/>
            <person name="Henriet S."/>
            <person name="Mungpakdee S."/>
            <person name="Aury J.M."/>
            <person name="Da Silva C."/>
            <person name="Brinkmann H."/>
            <person name="Mikhaleva J."/>
            <person name="Olsen L.C."/>
            <person name="Jubin C."/>
            <person name="Canestro C."/>
            <person name="Bouquet J.M."/>
            <person name="Danks G."/>
            <person name="Poulain J."/>
            <person name="Campsteijn C."/>
            <person name="Adamski M."/>
            <person name="Cross I."/>
            <person name="Yadetie F."/>
            <person name="Muffato M."/>
            <person name="Louis A."/>
            <person name="Butcher S."/>
            <person name="Tsagkogeorga G."/>
            <person name="Konrad A."/>
            <person name="Singh S."/>
            <person name="Jensen M.F."/>
            <person name="Cong E.H."/>
            <person name="Eikeseth-Otteraa H."/>
            <person name="Noel B."/>
            <person name="Anthouard V."/>
            <person name="Porcel B.M."/>
            <person name="Kachouri-Lafond R."/>
            <person name="Nishino A."/>
            <person name="Ugolini M."/>
            <person name="Chourrout P."/>
            <person name="Nishida H."/>
            <person name="Aasland R."/>
            <person name="Huzurbazar S."/>
            <person name="Westhof E."/>
            <person name="Delsuc F."/>
            <person name="Lehrach H."/>
            <person name="Reinhardt R."/>
            <person name="Weissenbach J."/>
            <person name="Roy S.W."/>
            <person name="Artiguenave F."/>
            <person name="Postlethwait J.H."/>
            <person name="Manak J.R."/>
            <person name="Thompson E.M."/>
            <person name="Jaillon O."/>
            <person name="Du Pasquier L."/>
            <person name="Boudinot P."/>
            <person name="Liberles D.A."/>
            <person name="Volff J.N."/>
            <person name="Philippe H."/>
            <person name="Lenhard B."/>
            <person name="Roest Crollius H."/>
            <person name="Wincker P."/>
            <person name="Chourrout D."/>
        </authorList>
    </citation>
    <scope>NUCLEOTIDE SEQUENCE [LARGE SCALE GENOMIC DNA]</scope>
</reference>
<comment type="function">
    <text evidence="7">Component of the Mediator complex, a coactivator involved in the regulated transcription of nearly all RNA polymerase II-dependent genes. Mediator functions as a bridge to convey information from gene-specific regulatory proteins to the basal RNA polymerase II transcription machinery. Mediator is recruited to promoters by direct interactions with regulatory proteins and serves as a scaffold for the assembly of a functional preinitiation complex with RNA polymerase II and the general transcription factors. May play a role as a target recruitment subunit in E3 ubiquitin-protein ligase complexes and thus in ubiquitination and subsequent proteasomal degradation of target proteins.</text>
</comment>
<accession>E4YAV9</accession>
<evidence type="ECO:0000313" key="10">
    <source>
        <dbReference type="EMBL" id="CBY32696.1"/>
    </source>
</evidence>
<keyword evidence="3 8" id="KW-0805">Transcription regulation</keyword>
<dbReference type="InterPro" id="IPR019364">
    <property type="entry name" value="Mediatior_Med8_fun/met"/>
</dbReference>
<dbReference type="PANTHER" id="PTHR13074">
    <property type="entry name" value="MEDIATOR OF RNA POLYMERASE II TRANSCRIPTION SUBUNIT 8"/>
    <property type="match status" value="1"/>
</dbReference>
<name>E4YAV9_OIKDI</name>
<evidence type="ECO:0000256" key="4">
    <source>
        <dbReference type="ARBA" id="ARBA00023159"/>
    </source>
</evidence>
<gene>
    <name evidence="8" type="primary">MED8</name>
    <name evidence="10" type="ORF">GSOID_T00032039001</name>
</gene>
<proteinExistence type="inferred from homology"/>
<dbReference type="GO" id="GO:0000978">
    <property type="term" value="F:RNA polymerase II cis-regulatory region sequence-specific DNA binding"/>
    <property type="evidence" value="ECO:0007669"/>
    <property type="project" value="TreeGrafter"/>
</dbReference>
<evidence type="ECO:0000256" key="5">
    <source>
        <dbReference type="ARBA" id="ARBA00023163"/>
    </source>
</evidence>
<dbReference type="GO" id="GO:0070847">
    <property type="term" value="C:core mediator complex"/>
    <property type="evidence" value="ECO:0007669"/>
    <property type="project" value="TreeGrafter"/>
</dbReference>
<dbReference type="EMBL" id="FN654366">
    <property type="protein sequence ID" value="CBY32696.1"/>
    <property type="molecule type" value="Genomic_DNA"/>
</dbReference>
<evidence type="ECO:0000256" key="9">
    <source>
        <dbReference type="SAM" id="MobiDB-lite"/>
    </source>
</evidence>
<keyword evidence="4 8" id="KW-0010">Activator</keyword>
<evidence type="ECO:0000256" key="6">
    <source>
        <dbReference type="ARBA" id="ARBA00023242"/>
    </source>
</evidence>
<comment type="subunit">
    <text evidence="8">Component of the Mediator complex.</text>
</comment>
<dbReference type="Pfam" id="PF10232">
    <property type="entry name" value="Med8"/>
    <property type="match status" value="1"/>
</dbReference>
<dbReference type="PANTHER" id="PTHR13074:SF9">
    <property type="entry name" value="MEDIATOR OF RNA POLYMERASE II TRANSCRIPTION SUBUNIT 8"/>
    <property type="match status" value="1"/>
</dbReference>
<evidence type="ECO:0000256" key="3">
    <source>
        <dbReference type="ARBA" id="ARBA00023015"/>
    </source>
</evidence>